<dbReference type="PANTHER" id="PTHR31517:SF17">
    <property type="entry name" value="PEROXIDASE 6"/>
    <property type="match status" value="1"/>
</dbReference>
<gene>
    <name evidence="13" type="primary">PNC2_2</name>
    <name evidence="13" type="ORF">CK203_091392</name>
</gene>
<sequence length="147" mass="16300">MQTKGLTWKVPTGRRDGRVSLASDVNNLPGPRDSVEVQKKKFADMGLNDQDLYHDYNGADPSTDATFVTQLQASVQLMEMRADGLHWTLRLWTDASTKTFVQRFLGVRGLSGLNFNVEFGKSMVKMSNVGVKTGTEGEIRKVCSSIN</sequence>
<keyword evidence="5 13" id="KW-0575">Peroxidase</keyword>
<keyword evidence="7" id="KW-0479">Metal-binding</keyword>
<evidence type="ECO:0000313" key="14">
    <source>
        <dbReference type="Proteomes" id="UP000288805"/>
    </source>
</evidence>
<dbReference type="GO" id="GO:0006979">
    <property type="term" value="P:response to oxidative stress"/>
    <property type="evidence" value="ECO:0007669"/>
    <property type="project" value="InterPro"/>
</dbReference>
<evidence type="ECO:0000256" key="9">
    <source>
        <dbReference type="ARBA" id="ARBA00023004"/>
    </source>
</evidence>
<proteinExistence type="inferred from homology"/>
<evidence type="ECO:0000256" key="1">
    <source>
        <dbReference type="ARBA" id="ARBA00000189"/>
    </source>
</evidence>
<keyword evidence="6" id="KW-0349">Heme</keyword>
<dbReference type="GO" id="GO:0140825">
    <property type="term" value="F:lactoperoxidase activity"/>
    <property type="evidence" value="ECO:0007669"/>
    <property type="project" value="UniProtKB-EC"/>
</dbReference>
<evidence type="ECO:0000256" key="4">
    <source>
        <dbReference type="ARBA" id="ARBA00012313"/>
    </source>
</evidence>
<evidence type="ECO:0000256" key="7">
    <source>
        <dbReference type="ARBA" id="ARBA00022723"/>
    </source>
</evidence>
<dbReference type="Pfam" id="PF00141">
    <property type="entry name" value="peroxidase"/>
    <property type="match status" value="1"/>
</dbReference>
<dbReference type="InterPro" id="IPR010255">
    <property type="entry name" value="Haem_peroxidase_sf"/>
</dbReference>
<dbReference type="InterPro" id="IPR000823">
    <property type="entry name" value="Peroxidase_pln"/>
</dbReference>
<accession>A0A438CM24</accession>
<dbReference type="EMBL" id="QGNW01002177">
    <property type="protein sequence ID" value="RVW24255.1"/>
    <property type="molecule type" value="Genomic_DNA"/>
</dbReference>
<evidence type="ECO:0000256" key="6">
    <source>
        <dbReference type="ARBA" id="ARBA00022617"/>
    </source>
</evidence>
<comment type="similarity">
    <text evidence="11">Belongs to the peroxidase family.</text>
</comment>
<dbReference type="PROSITE" id="PS50873">
    <property type="entry name" value="PEROXIDASE_4"/>
    <property type="match status" value="1"/>
</dbReference>
<keyword evidence="8" id="KW-0560">Oxidoreductase</keyword>
<dbReference type="SUPFAM" id="SSF48113">
    <property type="entry name" value="Heme-dependent peroxidases"/>
    <property type="match status" value="1"/>
</dbReference>
<evidence type="ECO:0000256" key="11">
    <source>
        <dbReference type="RuleBase" id="RU004241"/>
    </source>
</evidence>
<organism evidence="13 14">
    <name type="scientific">Vitis vinifera</name>
    <name type="common">Grape</name>
    <dbReference type="NCBI Taxonomy" id="29760"/>
    <lineage>
        <taxon>Eukaryota</taxon>
        <taxon>Viridiplantae</taxon>
        <taxon>Streptophyta</taxon>
        <taxon>Embryophyta</taxon>
        <taxon>Tracheophyta</taxon>
        <taxon>Spermatophyta</taxon>
        <taxon>Magnoliopsida</taxon>
        <taxon>eudicotyledons</taxon>
        <taxon>Gunneridae</taxon>
        <taxon>Pentapetalae</taxon>
        <taxon>rosids</taxon>
        <taxon>Vitales</taxon>
        <taxon>Vitaceae</taxon>
        <taxon>Viteae</taxon>
        <taxon>Vitis</taxon>
    </lineage>
</organism>
<dbReference type="Gene3D" id="1.10.420.10">
    <property type="entry name" value="Peroxidase, domain 2"/>
    <property type="match status" value="2"/>
</dbReference>
<dbReference type="Gene3D" id="1.10.520.10">
    <property type="match status" value="2"/>
</dbReference>
<dbReference type="PANTHER" id="PTHR31517">
    <property type="match status" value="1"/>
</dbReference>
<evidence type="ECO:0000259" key="12">
    <source>
        <dbReference type="PROSITE" id="PS50873"/>
    </source>
</evidence>
<evidence type="ECO:0000256" key="3">
    <source>
        <dbReference type="ARBA" id="ARBA00001970"/>
    </source>
</evidence>
<dbReference type="GO" id="GO:0020037">
    <property type="term" value="F:heme binding"/>
    <property type="evidence" value="ECO:0007669"/>
    <property type="project" value="InterPro"/>
</dbReference>
<evidence type="ECO:0000313" key="13">
    <source>
        <dbReference type="EMBL" id="RVW24255.1"/>
    </source>
</evidence>
<reference evidence="13 14" key="1">
    <citation type="journal article" date="2018" name="PLoS Genet.">
        <title>Population sequencing reveals clonal diversity and ancestral inbreeding in the grapevine cultivar Chardonnay.</title>
        <authorList>
            <person name="Roach M.J."/>
            <person name="Johnson D.L."/>
            <person name="Bohlmann J."/>
            <person name="van Vuuren H.J."/>
            <person name="Jones S.J."/>
            <person name="Pretorius I.S."/>
            <person name="Schmidt S.A."/>
            <person name="Borneman A.R."/>
        </authorList>
    </citation>
    <scope>NUCLEOTIDE SEQUENCE [LARGE SCALE GENOMIC DNA]</scope>
    <source>
        <strain evidence="14">cv. Chardonnay</strain>
        <tissue evidence="13">Leaf</tissue>
    </source>
</reference>
<evidence type="ECO:0000256" key="2">
    <source>
        <dbReference type="ARBA" id="ARBA00001913"/>
    </source>
</evidence>
<feature type="domain" description="Plant heme peroxidase family profile" evidence="12">
    <location>
        <begin position="1"/>
        <end position="147"/>
    </location>
</feature>
<protein>
    <recommendedName>
        <fullName evidence="4">peroxidase</fullName>
        <ecNumber evidence="4">1.11.1.7</ecNumber>
    </recommendedName>
</protein>
<comment type="caution">
    <text evidence="13">The sequence shown here is derived from an EMBL/GenBank/DDBJ whole genome shotgun (WGS) entry which is preliminary data.</text>
</comment>
<comment type="cofactor">
    <cofactor evidence="3">
        <name>heme b</name>
        <dbReference type="ChEBI" id="CHEBI:60344"/>
    </cofactor>
</comment>
<evidence type="ECO:0000256" key="5">
    <source>
        <dbReference type="ARBA" id="ARBA00022559"/>
    </source>
</evidence>
<dbReference type="EC" id="1.11.1.7" evidence="4"/>
<keyword evidence="9" id="KW-0408">Iron</keyword>
<dbReference type="GO" id="GO:0046872">
    <property type="term" value="F:metal ion binding"/>
    <property type="evidence" value="ECO:0007669"/>
    <property type="project" value="UniProtKB-KW"/>
</dbReference>
<name>A0A438CM24_VITVI</name>
<dbReference type="InterPro" id="IPR002016">
    <property type="entry name" value="Haem_peroxidase"/>
</dbReference>
<dbReference type="AlphaFoldDB" id="A0A438CM24"/>
<evidence type="ECO:0000256" key="10">
    <source>
        <dbReference type="PIRSR" id="PIRSR600823-2"/>
    </source>
</evidence>
<evidence type="ECO:0000256" key="8">
    <source>
        <dbReference type="ARBA" id="ARBA00023002"/>
    </source>
</evidence>
<comment type="catalytic activity">
    <reaction evidence="1">
        <text>2 a phenolic donor + H2O2 = 2 a phenolic radical donor + 2 H2O</text>
        <dbReference type="Rhea" id="RHEA:56136"/>
        <dbReference type="ChEBI" id="CHEBI:15377"/>
        <dbReference type="ChEBI" id="CHEBI:16240"/>
        <dbReference type="ChEBI" id="CHEBI:139520"/>
        <dbReference type="ChEBI" id="CHEBI:139521"/>
        <dbReference type="EC" id="1.11.1.7"/>
    </reaction>
</comment>
<comment type="cofactor">
    <cofactor evidence="2">
        <name>Ca(2+)</name>
        <dbReference type="ChEBI" id="CHEBI:29108"/>
    </cofactor>
</comment>
<feature type="binding site" evidence="10">
    <location>
        <position position="29"/>
    </location>
    <ligand>
        <name>substrate</name>
    </ligand>
</feature>
<dbReference type="Proteomes" id="UP000288805">
    <property type="component" value="Unassembled WGS sequence"/>
</dbReference>